<keyword evidence="4" id="KW-1185">Reference proteome</keyword>
<evidence type="ECO:0008006" key="5">
    <source>
        <dbReference type="Google" id="ProtNLM"/>
    </source>
</evidence>
<evidence type="ECO:0000256" key="1">
    <source>
        <dbReference type="ARBA" id="ARBA00022737"/>
    </source>
</evidence>
<dbReference type="GO" id="GO:0009451">
    <property type="term" value="P:RNA modification"/>
    <property type="evidence" value="ECO:0007669"/>
    <property type="project" value="InterPro"/>
</dbReference>
<dbReference type="InterPro" id="IPR002885">
    <property type="entry name" value="PPR_rpt"/>
</dbReference>
<keyword evidence="1" id="KW-0677">Repeat</keyword>
<dbReference type="PROSITE" id="PS51375">
    <property type="entry name" value="PPR"/>
    <property type="match status" value="5"/>
</dbReference>
<gene>
    <name evidence="3" type="ORF">GOP47_0018182</name>
</gene>
<dbReference type="FunFam" id="1.25.40.10:FF:000031">
    <property type="entry name" value="Pentatricopeptide repeat-containing protein mitochondrial"/>
    <property type="match status" value="1"/>
</dbReference>
<dbReference type="InterPro" id="IPR011990">
    <property type="entry name" value="TPR-like_helical_dom_sf"/>
</dbReference>
<dbReference type="Gene3D" id="1.25.40.10">
    <property type="entry name" value="Tetratricopeptide repeat domain"/>
    <property type="match status" value="6"/>
</dbReference>
<evidence type="ECO:0000313" key="4">
    <source>
        <dbReference type="Proteomes" id="UP000886520"/>
    </source>
</evidence>
<dbReference type="PANTHER" id="PTHR47926:SF382">
    <property type="entry name" value="PENTACOTRIPEPTIDE-REPEAT REGION OF PRORP DOMAIN-CONTAINING PROTEIN"/>
    <property type="match status" value="1"/>
</dbReference>
<feature type="repeat" description="PPR" evidence="2">
    <location>
        <begin position="143"/>
        <end position="177"/>
    </location>
</feature>
<dbReference type="NCBIfam" id="TIGR00756">
    <property type="entry name" value="PPR"/>
    <property type="match status" value="5"/>
</dbReference>
<organism evidence="3 4">
    <name type="scientific">Adiantum capillus-veneris</name>
    <name type="common">Maidenhair fern</name>
    <dbReference type="NCBI Taxonomy" id="13818"/>
    <lineage>
        <taxon>Eukaryota</taxon>
        <taxon>Viridiplantae</taxon>
        <taxon>Streptophyta</taxon>
        <taxon>Embryophyta</taxon>
        <taxon>Tracheophyta</taxon>
        <taxon>Polypodiopsida</taxon>
        <taxon>Polypodiidae</taxon>
        <taxon>Polypodiales</taxon>
        <taxon>Pteridineae</taxon>
        <taxon>Pteridaceae</taxon>
        <taxon>Vittarioideae</taxon>
        <taxon>Adiantum</taxon>
    </lineage>
</organism>
<comment type="caution">
    <text evidence="3">The sequence shown here is derived from an EMBL/GenBank/DDBJ whole genome shotgun (WGS) entry which is preliminary data.</text>
</comment>
<feature type="repeat" description="PPR" evidence="2">
    <location>
        <begin position="245"/>
        <end position="279"/>
    </location>
</feature>
<evidence type="ECO:0000256" key="2">
    <source>
        <dbReference type="PROSITE-ProRule" id="PRU00708"/>
    </source>
</evidence>
<feature type="repeat" description="PPR" evidence="2">
    <location>
        <begin position="40"/>
        <end position="74"/>
    </location>
</feature>
<name>A0A9D4UGU2_ADICA</name>
<sequence length="584" mass="64143">MHEHGLHTHAALGNYLIPMLVEVGLIHDAQVVFDKLPCRNEWSWNSLMYGYVKCGKPQHTLDLYHRMRIDSLIPPSAYTIVAALKACTHLMDLRGGIDLHSEASKWGFLAENSFISNALIDMYAKFGLLAKAQEVFDKLATPNVVSWTVLIAGYAEHGHGNKAIQCFNRMQCEGISPDPVALVSSLKACINVGAVKKLDCLHAAIGRQLLLDKNLVVGNTLIDVYIKCGLLAKAQQVFDKLPLRDTVSWTTLIAGHVDHGYGEKAVQLFDHMQFEGVASDTATLVSTLKACGSIRSRNKGRELHAEAEKQGFLARSHAVCNTLVDMYSKCGLVAKARQIFDTLAYRDVVSWTALISGYAECGHGEEALDCFEKMKADGVSPNATTFICGLKACSSIGAMEKGEGLHVEIERQRLLGEDAVVGTTLINMYAKCGSLSKAQEVFDRLPVRDGVAWTALMMGFAHTKQGCDMFRAFHRMLDEGIKPNIVTFLVLLSAGNQTSFSSKAKMYFEAMSEKYGIIPTLEYHTCIINSLVHAGELDKANEVVKRMPFSPDLVLYQALLSASKSTGASDDRMEALQDVMGFYV</sequence>
<dbReference type="GO" id="GO:0048731">
    <property type="term" value="P:system development"/>
    <property type="evidence" value="ECO:0007669"/>
    <property type="project" value="UniProtKB-ARBA"/>
</dbReference>
<proteinExistence type="predicted"/>
<protein>
    <recommendedName>
        <fullName evidence="5">Pentatricopeptide repeat-containing protein</fullName>
    </recommendedName>
</protein>
<dbReference type="OrthoDB" id="185373at2759"/>
<dbReference type="FunFam" id="1.25.40.10:FF:000344">
    <property type="entry name" value="Pentatricopeptide repeat-containing protein"/>
    <property type="match status" value="1"/>
</dbReference>
<dbReference type="GO" id="GO:0003723">
    <property type="term" value="F:RNA binding"/>
    <property type="evidence" value="ECO:0007669"/>
    <property type="project" value="InterPro"/>
</dbReference>
<reference evidence="3" key="1">
    <citation type="submission" date="2021-01" db="EMBL/GenBank/DDBJ databases">
        <title>Adiantum capillus-veneris genome.</title>
        <authorList>
            <person name="Fang Y."/>
            <person name="Liao Q."/>
        </authorList>
    </citation>
    <scope>NUCLEOTIDE SEQUENCE</scope>
    <source>
        <strain evidence="3">H3</strain>
        <tissue evidence="3">Leaf</tissue>
    </source>
</reference>
<dbReference type="PANTHER" id="PTHR47926">
    <property type="entry name" value="PENTATRICOPEPTIDE REPEAT-CONTAINING PROTEIN"/>
    <property type="match status" value="1"/>
</dbReference>
<accession>A0A9D4UGU2</accession>
<feature type="repeat" description="PPR" evidence="2">
    <location>
        <begin position="449"/>
        <end position="483"/>
    </location>
</feature>
<dbReference type="FunFam" id="1.25.40.10:FF:000158">
    <property type="entry name" value="pentatricopeptide repeat-containing protein At2g33680"/>
    <property type="match status" value="1"/>
</dbReference>
<dbReference type="Proteomes" id="UP000886520">
    <property type="component" value="Chromosome 17"/>
</dbReference>
<dbReference type="AlphaFoldDB" id="A0A9D4UGU2"/>
<dbReference type="EMBL" id="JABFUD020000017">
    <property type="protein sequence ID" value="KAI5067654.1"/>
    <property type="molecule type" value="Genomic_DNA"/>
</dbReference>
<dbReference type="InterPro" id="IPR046960">
    <property type="entry name" value="PPR_At4g14850-like_plant"/>
</dbReference>
<dbReference type="Pfam" id="PF01535">
    <property type="entry name" value="PPR"/>
    <property type="match status" value="6"/>
</dbReference>
<dbReference type="Pfam" id="PF13041">
    <property type="entry name" value="PPR_2"/>
    <property type="match status" value="3"/>
</dbReference>
<feature type="repeat" description="PPR" evidence="2">
    <location>
        <begin position="347"/>
        <end position="381"/>
    </location>
</feature>
<dbReference type="Pfam" id="PF13812">
    <property type="entry name" value="PPR_3"/>
    <property type="match status" value="1"/>
</dbReference>
<dbReference type="FunFam" id="1.25.40.10:FF:000285">
    <property type="entry name" value="Pentatricopeptide repeat-containing protein, chloroplastic"/>
    <property type="match status" value="1"/>
</dbReference>
<evidence type="ECO:0000313" key="3">
    <source>
        <dbReference type="EMBL" id="KAI5067654.1"/>
    </source>
</evidence>